<evidence type="ECO:0000256" key="9">
    <source>
        <dbReference type="ARBA" id="ARBA00022848"/>
    </source>
</evidence>
<evidence type="ECO:0000256" key="6">
    <source>
        <dbReference type="ARBA" id="ARBA00022617"/>
    </source>
</evidence>
<evidence type="ECO:0000256" key="10">
    <source>
        <dbReference type="ARBA" id="ARBA00023002"/>
    </source>
</evidence>
<dbReference type="OMA" id="FNPERIC"/>
<dbReference type="PANTHER" id="PTHR24292:SF102">
    <property type="entry name" value="CYTOCHROME P450 FAMILY-RELATED"/>
    <property type="match status" value="1"/>
</dbReference>
<evidence type="ECO:0000256" key="4">
    <source>
        <dbReference type="ARBA" id="ARBA00004406"/>
    </source>
</evidence>
<dbReference type="InterPro" id="IPR050476">
    <property type="entry name" value="Insect_CytP450_Detox"/>
</dbReference>
<evidence type="ECO:0000256" key="14">
    <source>
        <dbReference type="PIRSR" id="PIRSR602403-1"/>
    </source>
</evidence>
<dbReference type="InterPro" id="IPR001128">
    <property type="entry name" value="Cyt_P450"/>
</dbReference>
<evidence type="ECO:0000256" key="3">
    <source>
        <dbReference type="ARBA" id="ARBA00004174"/>
    </source>
</evidence>
<dbReference type="EMBL" id="JABSTR010000006">
    <property type="protein sequence ID" value="KAH9373645.1"/>
    <property type="molecule type" value="Genomic_DNA"/>
</dbReference>
<protein>
    <recommendedName>
        <fullName evidence="18">Cytochrome P450</fullName>
    </recommendedName>
</protein>
<name>A0A9J6GDQ2_HAELO</name>
<dbReference type="Gene3D" id="1.10.630.10">
    <property type="entry name" value="Cytochrome P450"/>
    <property type="match status" value="1"/>
</dbReference>
<evidence type="ECO:0000256" key="12">
    <source>
        <dbReference type="ARBA" id="ARBA00023033"/>
    </source>
</evidence>
<organism evidence="16 17">
    <name type="scientific">Haemaphysalis longicornis</name>
    <name type="common">Bush tick</name>
    <dbReference type="NCBI Taxonomy" id="44386"/>
    <lineage>
        <taxon>Eukaryota</taxon>
        <taxon>Metazoa</taxon>
        <taxon>Ecdysozoa</taxon>
        <taxon>Arthropoda</taxon>
        <taxon>Chelicerata</taxon>
        <taxon>Arachnida</taxon>
        <taxon>Acari</taxon>
        <taxon>Parasitiformes</taxon>
        <taxon>Ixodida</taxon>
        <taxon>Ixodoidea</taxon>
        <taxon>Ixodidae</taxon>
        <taxon>Haemaphysalinae</taxon>
        <taxon>Haemaphysalis</taxon>
    </lineage>
</organism>
<proteinExistence type="inferred from homology"/>
<accession>A0A9J6GDQ2</accession>
<evidence type="ECO:0000256" key="11">
    <source>
        <dbReference type="ARBA" id="ARBA00023004"/>
    </source>
</evidence>
<evidence type="ECO:0000313" key="16">
    <source>
        <dbReference type="EMBL" id="KAH9373645.1"/>
    </source>
</evidence>
<dbReference type="PROSITE" id="PS00086">
    <property type="entry name" value="CYTOCHROME_P450"/>
    <property type="match status" value="1"/>
</dbReference>
<evidence type="ECO:0000256" key="13">
    <source>
        <dbReference type="ARBA" id="ARBA00023136"/>
    </source>
</evidence>
<keyword evidence="13" id="KW-0472">Membrane</keyword>
<dbReference type="AlphaFoldDB" id="A0A9J6GDQ2"/>
<dbReference type="GO" id="GO:0005789">
    <property type="term" value="C:endoplasmic reticulum membrane"/>
    <property type="evidence" value="ECO:0007669"/>
    <property type="project" value="UniProtKB-SubCell"/>
</dbReference>
<gene>
    <name evidence="16" type="ORF">HPB48_011393</name>
</gene>
<feature type="binding site" description="axial binding residue" evidence="14">
    <location>
        <position position="135"/>
    </location>
    <ligand>
        <name>heme</name>
        <dbReference type="ChEBI" id="CHEBI:30413"/>
    </ligand>
    <ligandPart>
        <name>Fe</name>
        <dbReference type="ChEBI" id="CHEBI:18248"/>
    </ligandPart>
</feature>
<dbReference type="GO" id="GO:0016705">
    <property type="term" value="F:oxidoreductase activity, acting on paired donors, with incorporation or reduction of molecular oxygen"/>
    <property type="evidence" value="ECO:0007669"/>
    <property type="project" value="InterPro"/>
</dbReference>
<dbReference type="GO" id="GO:0005506">
    <property type="term" value="F:iron ion binding"/>
    <property type="evidence" value="ECO:0007669"/>
    <property type="project" value="InterPro"/>
</dbReference>
<keyword evidence="9" id="KW-0492">Microsome</keyword>
<dbReference type="Proteomes" id="UP000821853">
    <property type="component" value="Chromosome 4"/>
</dbReference>
<dbReference type="OrthoDB" id="6502656at2759"/>
<evidence type="ECO:0000256" key="5">
    <source>
        <dbReference type="ARBA" id="ARBA00010617"/>
    </source>
</evidence>
<reference evidence="16 17" key="1">
    <citation type="journal article" date="2020" name="Cell">
        <title>Large-Scale Comparative Analyses of Tick Genomes Elucidate Their Genetic Diversity and Vector Capacities.</title>
        <authorList>
            <consortium name="Tick Genome and Microbiome Consortium (TIGMIC)"/>
            <person name="Jia N."/>
            <person name="Wang J."/>
            <person name="Shi W."/>
            <person name="Du L."/>
            <person name="Sun Y."/>
            <person name="Zhan W."/>
            <person name="Jiang J.F."/>
            <person name="Wang Q."/>
            <person name="Zhang B."/>
            <person name="Ji P."/>
            <person name="Bell-Sakyi L."/>
            <person name="Cui X.M."/>
            <person name="Yuan T.T."/>
            <person name="Jiang B.G."/>
            <person name="Yang W.F."/>
            <person name="Lam T.T."/>
            <person name="Chang Q.C."/>
            <person name="Ding S.J."/>
            <person name="Wang X.J."/>
            <person name="Zhu J.G."/>
            <person name="Ruan X.D."/>
            <person name="Zhao L."/>
            <person name="Wei J.T."/>
            <person name="Ye R.Z."/>
            <person name="Que T.C."/>
            <person name="Du C.H."/>
            <person name="Zhou Y.H."/>
            <person name="Cheng J.X."/>
            <person name="Dai P.F."/>
            <person name="Guo W.B."/>
            <person name="Han X.H."/>
            <person name="Huang E.J."/>
            <person name="Li L.F."/>
            <person name="Wei W."/>
            <person name="Gao Y.C."/>
            <person name="Liu J.Z."/>
            <person name="Shao H.Z."/>
            <person name="Wang X."/>
            <person name="Wang C.C."/>
            <person name="Yang T.C."/>
            <person name="Huo Q.B."/>
            <person name="Li W."/>
            <person name="Chen H.Y."/>
            <person name="Chen S.E."/>
            <person name="Zhou L.G."/>
            <person name="Ni X.B."/>
            <person name="Tian J.H."/>
            <person name="Sheng Y."/>
            <person name="Liu T."/>
            <person name="Pan Y.S."/>
            <person name="Xia L.Y."/>
            <person name="Li J."/>
            <person name="Zhao F."/>
            <person name="Cao W.C."/>
        </authorList>
    </citation>
    <scope>NUCLEOTIDE SEQUENCE [LARGE SCALE GENOMIC DNA]</scope>
    <source>
        <strain evidence="16">HaeL-2018</strain>
    </source>
</reference>
<dbReference type="Pfam" id="PF00067">
    <property type="entry name" value="p450"/>
    <property type="match status" value="1"/>
</dbReference>
<dbReference type="InterPro" id="IPR017972">
    <property type="entry name" value="Cyt_P450_CS"/>
</dbReference>
<comment type="similarity">
    <text evidence="5 15">Belongs to the cytochrome P450 family.</text>
</comment>
<evidence type="ECO:0000313" key="17">
    <source>
        <dbReference type="Proteomes" id="UP000821853"/>
    </source>
</evidence>
<keyword evidence="11 14" id="KW-0408">Iron</keyword>
<dbReference type="PRINTS" id="PR00385">
    <property type="entry name" value="P450"/>
</dbReference>
<evidence type="ECO:0000256" key="7">
    <source>
        <dbReference type="ARBA" id="ARBA00022723"/>
    </source>
</evidence>
<dbReference type="InterPro" id="IPR002403">
    <property type="entry name" value="Cyt_P450_E_grp-IV"/>
</dbReference>
<evidence type="ECO:0000256" key="2">
    <source>
        <dbReference type="ARBA" id="ARBA00003690"/>
    </source>
</evidence>
<evidence type="ECO:0000256" key="1">
    <source>
        <dbReference type="ARBA" id="ARBA00001971"/>
    </source>
</evidence>
<dbReference type="SUPFAM" id="SSF48264">
    <property type="entry name" value="Cytochrome P450"/>
    <property type="match status" value="1"/>
</dbReference>
<keyword evidence="12 15" id="KW-0503">Monooxygenase</keyword>
<keyword evidence="7 14" id="KW-0479">Metal-binding</keyword>
<dbReference type="InterPro" id="IPR036396">
    <property type="entry name" value="Cyt_P450_sf"/>
</dbReference>
<comment type="cofactor">
    <cofactor evidence="1 14">
        <name>heme</name>
        <dbReference type="ChEBI" id="CHEBI:30413"/>
    </cofactor>
</comment>
<keyword evidence="6 14" id="KW-0349">Heme</keyword>
<evidence type="ECO:0008006" key="18">
    <source>
        <dbReference type="Google" id="ProtNLM"/>
    </source>
</evidence>
<keyword evidence="10 15" id="KW-0560">Oxidoreductase</keyword>
<keyword evidence="17" id="KW-1185">Reference proteome</keyword>
<sequence length="190" mass="20858">MPAADVESTVVAGMTAGLVGEAPFGAAASVAAGGSLDYDTVTKKLTYLGQVLDETLRIYSPALTSISRKALEDFEFDGIKYKAGTCFLIPQYHLQLDERFWPAPFEFDPDRFSRENAPSLYNGAHLPFGIGPRNCVGKQMATFEVKYTAARLVQNYRMELGPSQKGVMEMDAYSFLSAPANGPWIIFHKL</sequence>
<evidence type="ECO:0000256" key="8">
    <source>
        <dbReference type="ARBA" id="ARBA00022824"/>
    </source>
</evidence>
<dbReference type="VEuPathDB" id="VectorBase:HLOH_060023"/>
<comment type="function">
    <text evidence="2">May be involved in the metabolism of insect hormones and in the breakdown of synthetic insecticides.</text>
</comment>
<evidence type="ECO:0000256" key="15">
    <source>
        <dbReference type="RuleBase" id="RU000461"/>
    </source>
</evidence>
<keyword evidence="8" id="KW-0256">Endoplasmic reticulum</keyword>
<dbReference type="PANTHER" id="PTHR24292">
    <property type="entry name" value="CYTOCHROME P450"/>
    <property type="match status" value="1"/>
</dbReference>
<dbReference type="PRINTS" id="PR00465">
    <property type="entry name" value="EP450IV"/>
</dbReference>
<dbReference type="GO" id="GO:0020037">
    <property type="term" value="F:heme binding"/>
    <property type="evidence" value="ECO:0007669"/>
    <property type="project" value="InterPro"/>
</dbReference>
<comment type="subcellular location">
    <subcellularLocation>
        <location evidence="4">Endoplasmic reticulum membrane</location>
        <topology evidence="4">Peripheral membrane protein</topology>
    </subcellularLocation>
    <subcellularLocation>
        <location evidence="3">Microsome membrane</location>
        <topology evidence="3">Peripheral membrane protein</topology>
    </subcellularLocation>
</comment>
<dbReference type="GO" id="GO:0004497">
    <property type="term" value="F:monooxygenase activity"/>
    <property type="evidence" value="ECO:0007669"/>
    <property type="project" value="UniProtKB-KW"/>
</dbReference>
<comment type="caution">
    <text evidence="16">The sequence shown here is derived from an EMBL/GenBank/DDBJ whole genome shotgun (WGS) entry which is preliminary data.</text>
</comment>